<feature type="compositionally biased region" description="Polar residues" evidence="5">
    <location>
        <begin position="2002"/>
        <end position="2021"/>
    </location>
</feature>
<feature type="compositionally biased region" description="Basic and acidic residues" evidence="5">
    <location>
        <begin position="1715"/>
        <end position="1727"/>
    </location>
</feature>
<feature type="region of interest" description="Disordered" evidence="5">
    <location>
        <begin position="1145"/>
        <end position="1220"/>
    </location>
</feature>
<accession>A0ABR0EJI7</accession>
<keyword evidence="10" id="KW-1185">Reference proteome</keyword>
<feature type="compositionally biased region" description="Gly residues" evidence="5">
    <location>
        <begin position="2319"/>
        <end position="2328"/>
    </location>
</feature>
<dbReference type="InterPro" id="IPR032302">
    <property type="entry name" value="THOC2_N"/>
</dbReference>
<evidence type="ECO:0000256" key="2">
    <source>
        <dbReference type="ARBA" id="ARBA00007857"/>
    </source>
</evidence>
<comment type="similarity">
    <text evidence="2">Belongs to the THOC2 family.</text>
</comment>
<feature type="compositionally biased region" description="Basic and acidic residues" evidence="5">
    <location>
        <begin position="607"/>
        <end position="617"/>
    </location>
</feature>
<feature type="compositionally biased region" description="Polar residues" evidence="5">
    <location>
        <begin position="2168"/>
        <end position="2180"/>
    </location>
</feature>
<feature type="domain" description="THO complex subunitTHOC2 N-terminal" evidence="7">
    <location>
        <begin position="880"/>
        <end position="955"/>
    </location>
</feature>
<dbReference type="InterPro" id="IPR021418">
    <property type="entry name" value="THO_THOC2_C"/>
</dbReference>
<feature type="region of interest" description="Disordered" evidence="5">
    <location>
        <begin position="1565"/>
        <end position="2402"/>
    </location>
</feature>
<feature type="region of interest" description="Disordered" evidence="5">
    <location>
        <begin position="1"/>
        <end position="70"/>
    </location>
</feature>
<feature type="compositionally biased region" description="Basic and acidic residues" evidence="5">
    <location>
        <begin position="53"/>
        <end position="62"/>
    </location>
</feature>
<dbReference type="Proteomes" id="UP001305779">
    <property type="component" value="Unassembled WGS sequence"/>
</dbReference>
<dbReference type="InterPro" id="IPR021726">
    <property type="entry name" value="THO_THOC2_N"/>
</dbReference>
<feature type="compositionally biased region" description="Low complexity" evidence="5">
    <location>
        <begin position="2046"/>
        <end position="2057"/>
    </location>
</feature>
<feature type="compositionally biased region" description="Basic residues" evidence="5">
    <location>
        <begin position="1"/>
        <end position="10"/>
    </location>
</feature>
<dbReference type="EMBL" id="JAXOVC010000005">
    <property type="protein sequence ID" value="KAK4501363.1"/>
    <property type="molecule type" value="Genomic_DNA"/>
</dbReference>
<evidence type="ECO:0000256" key="1">
    <source>
        <dbReference type="ARBA" id="ARBA00004123"/>
    </source>
</evidence>
<comment type="subcellular location">
    <subcellularLocation>
        <location evidence="1">Nucleus</location>
    </subcellularLocation>
</comment>
<feature type="region of interest" description="Disordered" evidence="5">
    <location>
        <begin position="587"/>
        <end position="617"/>
    </location>
</feature>
<dbReference type="PANTHER" id="PTHR21597">
    <property type="entry name" value="THO2 PROTEIN"/>
    <property type="match status" value="1"/>
</dbReference>
<feature type="compositionally biased region" description="Basic and acidic residues" evidence="5">
    <location>
        <begin position="2271"/>
        <end position="2309"/>
    </location>
</feature>
<evidence type="ECO:0000256" key="5">
    <source>
        <dbReference type="SAM" id="MobiDB-lite"/>
    </source>
</evidence>
<feature type="compositionally biased region" description="Basic and acidic residues" evidence="5">
    <location>
        <begin position="1902"/>
        <end position="1925"/>
    </location>
</feature>
<feature type="compositionally biased region" description="Polar residues" evidence="5">
    <location>
        <begin position="1600"/>
        <end position="1609"/>
    </location>
</feature>
<evidence type="ECO:0000259" key="8">
    <source>
        <dbReference type="Pfam" id="PF16134"/>
    </source>
</evidence>
<feature type="compositionally biased region" description="Basic and acidic residues" evidence="5">
    <location>
        <begin position="2134"/>
        <end position="2143"/>
    </location>
</feature>
<feature type="compositionally biased region" description="Polar residues" evidence="5">
    <location>
        <begin position="2144"/>
        <end position="2156"/>
    </location>
</feature>
<reference evidence="9 10" key="1">
    <citation type="journal article" date="2023" name="G3 (Bethesda)">
        <title>A chromosome-level genome assembly of Zasmidium syzygii isolated from banana leaves.</title>
        <authorList>
            <person name="van Westerhoven A.C."/>
            <person name="Mehrabi R."/>
            <person name="Talebi R."/>
            <person name="Steentjes M.B.F."/>
            <person name="Corcolon B."/>
            <person name="Chong P.A."/>
            <person name="Kema G.H.J."/>
            <person name="Seidl M.F."/>
        </authorList>
    </citation>
    <scope>NUCLEOTIDE SEQUENCE [LARGE SCALE GENOMIC DNA]</scope>
    <source>
        <strain evidence="9 10">P124</strain>
    </source>
</reference>
<feature type="compositionally biased region" description="Low complexity" evidence="5">
    <location>
        <begin position="2111"/>
        <end position="2120"/>
    </location>
</feature>
<feature type="compositionally biased region" description="Polar residues" evidence="5">
    <location>
        <begin position="1861"/>
        <end position="1877"/>
    </location>
</feature>
<name>A0ABR0EJI7_ZASCE</name>
<feature type="domain" description="THO complex subunit 2 N-terminal" evidence="8">
    <location>
        <begin position="147"/>
        <end position="878"/>
    </location>
</feature>
<comment type="caution">
    <text evidence="9">The sequence shown here is derived from an EMBL/GenBank/DDBJ whole genome shotgun (WGS) entry which is preliminary data.</text>
</comment>
<evidence type="ECO:0000313" key="9">
    <source>
        <dbReference type="EMBL" id="KAK4501363.1"/>
    </source>
</evidence>
<dbReference type="Pfam" id="PF11732">
    <property type="entry name" value="Thoc2"/>
    <property type="match status" value="1"/>
</dbReference>
<proteinExistence type="inferred from homology"/>
<sequence>MAPSSNKRKRPEQQISEDDGANRPSPYKPEKSRMTRRTSQQVENAEAAGEEDASAKMRKLDSNGDEDDKANKSCLAATSVTQSFVQQVEIARRYADIGRLNSSSSREGTETPAQGGPGNTPDANGNGHPAETTTALPVKAPYQYVYVTDDLVSAWSDSGRQPVVDTARDLDELQLSDLFSELVRSSLEDRLTGQQAGLAVQGIIASQQLGPLSNEELFLNTVSFLYDANYKGPQLRPLVAATGIDLQRMREELDIPLLQELGLVRSTFDKMRTRKTTNALYRQANFNLLREESEGYAKLITEYFNTAQEANSRRDDDPYMAEDAFRRVEALIGAFDLDVGRVLDIILDVSANLLVKAYPFFIKFYRTSSWWPDSELLDNVKWEDQGFSSLPSWALPGSGRWVQSEEEKETISHLRHTRDIRFWDRAREVGMDAFFELGSKQIVHYDSVLPLLESEVSAELDAKGKETNPNKRLRLNEVRKYMRDTRSIPPSGNYDAAQLLGFKLRFYASDARDAGDTLPDNLIYLAALLIKIGFISLRDLYPHLYPADAEMPKERAKLQKEKAEKEAKERPGAGTNALLMAGALADDSVPTSRRIDKEKSGAATPSQDKKDEPKEELPAPVNQKIVLLKALLLIGALPEALHILGRFPWLAEVDVSLPAFLQRLARHMLSKVADTLHPLSNRDGLQEAREQLADTTPRSDGSLTFTARQPKKTTRWLYNDVFDKDDGQDYRHYYNDWSDNIPVCQSLDDVFALCNTFLGYIGPKIGQDVALYSTLLRLAHRSLTDDNSEKNRKRWLELMRRLLVPALSCSKHNPQLTQQVYELLSFYSISERYGVYSEWFTGRMTRSSDVQAAFAKNRSEVLNVLRRVSNDYVKKQSRALGKVALSSPGIVMMEMIGQLESYSNMIPSLVECTRYFSSLAYDVLNWALINSVSGKGRDRMQADGMLTSPWLQALSQFVASLFTRYSHLNLSPILQYLASELRSGNSTDLELLEQLLVEMAGIRSDTEFNDSQVLAMAGGETLRTHILSQLSDTRHLKKNSAQRLIAALDKPKLIGQILVAIAQERQMYAQHETSKAMPLKVLGNNLDKIQAVFQQYMEVLKYNLDTPKFEDAVPDVASLVRDFGIDPSIALTVCRAALQHRLSEHDAAKKQEGDGKKDASTQNGTAGDDDTEMTTEPTKLETTGDTAEHTNGDTEAGQEMEGVEEDAATTTQTADSGPWHPVLEPVIQGLQDALPELAARISVPFYVTFWTLDLYDVFVPMDNYSREMKRLDSQINEIASDRSDLSAIQSRERERKKKHLMDLRDKMKQEPTAHVGAYRQVKARINKTEKSHWFAKTEGKESRAAIDAKHQGLLQECFLPRAMLSSIDAHFSFTMMKILHDQGTPGFSLMHLLHQLFKKQQLATLMFQCTVNEAQHLGRFLCETLKHLHSWHADKTTYEKEALGQKTKLPGFVKAFDDNGEPKSVIDYETFRRMLFNFHAHLSNALQACFESGEYMHIRNGIIVLKSVVQVFPAIKYIGKNMVDHVTKLSQVELRNDLKLSALSLLGPLKSREKHWLLPQAFRLNDPAKDGVKPTSRAPSARPETPQPGSGLNAAATEFKPTSSSQGNGTIRKESVAGGPEDGEIEDESKSGKSGSKTVGDRLETPKHEDKTTEKENQRPSNDVKSSVARDAPKVGSKPSTPAPSQSRPPAGTSGSQRTEPSRPSSTQPASARSSAHDFPSRPEHGGAKPLPAGRGGRFSGRSGADERFGRLDRPNDVRPGSRDHSPGHRTRGRTPPPASTPRGYREDRQFDRPNERPPHDSRSARDESYAHSRREGPPMSSRPRPDSRDRSQPTARTSDAGMHPDRLNHISSVAVAPEGQQPSQATSTGATPSQSQDDQHHVNPARMALIGSSSGAPAPRRGRDGQQGDREPRRERESRTDDRPGSGFGPRTAEAPRDATARNEQQPDLAPTGPKRTGGRLREMGPPQPESSFGRLNGPQEAPSGPRQLNGQGRGPRNFTAPVNTRPNEPAASSPTTGRPSESPAAPRGPSGRQSTGPTPHVDRSAPSSAPSTPAAENGPQVHPSRAAQFAQPAPIQTNFQAPNGPRNAGSPTTGPPAGPRGPTRGGVPSGTPTGPSPANSNIPPSGPASGAERQKRSDRQRANINATLQGNSGAPSPVGQGVNFRGASSRQTSVSSLPPSGPGMRSSASIPTVASSMEPPSSRPPFDGGRQGADDSHSRTELFHGRPGRDDDGGRRREDDRAHGSRNPSREPRRDIVDPLARPPFPNPDDNRDRRGGPPRDERRMPREVSSRDAMSRDHRGEVERQPRGPPADMAGGFAGPQQGWGGREHRAHEMDGGRRGGRPGGSGRPEDFRGGAQREDERGGSGRNSRLDGGPESRKRPHDDAAGFPGDPKRRRSGR</sequence>
<feature type="compositionally biased region" description="Polar residues" evidence="5">
    <location>
        <begin position="1174"/>
        <end position="1185"/>
    </location>
</feature>
<dbReference type="Pfam" id="PF16134">
    <property type="entry name" value="THOC2_N"/>
    <property type="match status" value="1"/>
</dbReference>
<feature type="compositionally biased region" description="Basic and acidic residues" evidence="5">
    <location>
        <begin position="2329"/>
        <end position="2341"/>
    </location>
</feature>
<feature type="compositionally biased region" description="Basic and acidic residues" evidence="5">
    <location>
        <begin position="1639"/>
        <end position="1658"/>
    </location>
</feature>
<feature type="compositionally biased region" description="Basic and acidic residues" evidence="5">
    <location>
        <begin position="2214"/>
        <end position="2259"/>
    </location>
</feature>
<feature type="compositionally biased region" description="Polar residues" evidence="5">
    <location>
        <begin position="1678"/>
        <end position="1714"/>
    </location>
</feature>
<keyword evidence="4" id="KW-0539">Nucleus</keyword>
<feature type="compositionally biased region" description="Acidic residues" evidence="5">
    <location>
        <begin position="1196"/>
        <end position="1207"/>
    </location>
</feature>
<feature type="domain" description="THO complex subunitTHOC2 C-terminal" evidence="6">
    <location>
        <begin position="1240"/>
        <end position="1549"/>
    </location>
</feature>
<feature type="compositionally biased region" description="Basic and acidic residues" evidence="5">
    <location>
        <begin position="1145"/>
        <end position="1159"/>
    </location>
</feature>
<gene>
    <name evidence="9" type="ORF">PRZ48_007171</name>
</gene>
<feature type="compositionally biased region" description="Basic and acidic residues" evidence="5">
    <location>
        <begin position="1744"/>
        <end position="1767"/>
    </location>
</feature>
<evidence type="ECO:0000259" key="6">
    <source>
        <dbReference type="Pfam" id="PF11262"/>
    </source>
</evidence>
<evidence type="ECO:0000256" key="3">
    <source>
        <dbReference type="ARBA" id="ARBA00019596"/>
    </source>
</evidence>
<feature type="region of interest" description="Disordered" evidence="5">
    <location>
        <begin position="99"/>
        <end position="135"/>
    </location>
</feature>
<evidence type="ECO:0000259" key="7">
    <source>
        <dbReference type="Pfam" id="PF11732"/>
    </source>
</evidence>
<feature type="compositionally biased region" description="Basic and acidic residues" evidence="5">
    <location>
        <begin position="2351"/>
        <end position="2388"/>
    </location>
</feature>
<dbReference type="InterPro" id="IPR040007">
    <property type="entry name" value="Tho2"/>
</dbReference>
<dbReference type="Pfam" id="PF11262">
    <property type="entry name" value="Tho2"/>
    <property type="match status" value="1"/>
</dbReference>
<dbReference type="PANTHER" id="PTHR21597:SF0">
    <property type="entry name" value="THO COMPLEX SUBUNIT 2"/>
    <property type="match status" value="1"/>
</dbReference>
<evidence type="ECO:0000256" key="4">
    <source>
        <dbReference type="ARBA" id="ARBA00023242"/>
    </source>
</evidence>
<organism evidence="9 10">
    <name type="scientific">Zasmidium cellare</name>
    <name type="common">Wine cellar mold</name>
    <name type="synonym">Racodium cellare</name>
    <dbReference type="NCBI Taxonomy" id="395010"/>
    <lineage>
        <taxon>Eukaryota</taxon>
        <taxon>Fungi</taxon>
        <taxon>Dikarya</taxon>
        <taxon>Ascomycota</taxon>
        <taxon>Pezizomycotina</taxon>
        <taxon>Dothideomycetes</taxon>
        <taxon>Dothideomycetidae</taxon>
        <taxon>Mycosphaerellales</taxon>
        <taxon>Mycosphaerellaceae</taxon>
        <taxon>Zasmidium</taxon>
    </lineage>
</organism>
<feature type="compositionally biased region" description="Basic and acidic residues" evidence="5">
    <location>
        <begin position="1784"/>
        <end position="1817"/>
    </location>
</feature>
<protein>
    <recommendedName>
        <fullName evidence="3">THO complex subunit 2</fullName>
    </recommendedName>
</protein>
<evidence type="ECO:0000313" key="10">
    <source>
        <dbReference type="Proteomes" id="UP001305779"/>
    </source>
</evidence>
<feature type="compositionally biased region" description="Polar residues" evidence="5">
    <location>
        <begin position="2188"/>
        <end position="2201"/>
    </location>
</feature>